<organism evidence="1 2">
    <name type="scientific">Pedobacter yulinensis</name>
    <dbReference type="NCBI Taxonomy" id="2126353"/>
    <lineage>
        <taxon>Bacteria</taxon>
        <taxon>Pseudomonadati</taxon>
        <taxon>Bacteroidota</taxon>
        <taxon>Sphingobacteriia</taxon>
        <taxon>Sphingobacteriales</taxon>
        <taxon>Sphingobacteriaceae</taxon>
        <taxon>Pedobacter</taxon>
    </lineage>
</organism>
<evidence type="ECO:0000313" key="1">
    <source>
        <dbReference type="EMBL" id="PST83974.1"/>
    </source>
</evidence>
<evidence type="ECO:0000313" key="2">
    <source>
        <dbReference type="Proteomes" id="UP000240912"/>
    </source>
</evidence>
<name>A0A2T3HNE9_9SPHI</name>
<proteinExistence type="predicted"/>
<protein>
    <submittedName>
        <fullName evidence="1">Uncharacterized protein</fullName>
    </submittedName>
</protein>
<accession>A0A2T3HNE9</accession>
<keyword evidence="2" id="KW-1185">Reference proteome</keyword>
<dbReference type="Proteomes" id="UP000240912">
    <property type="component" value="Unassembled WGS sequence"/>
</dbReference>
<dbReference type="EMBL" id="PYLS01000004">
    <property type="protein sequence ID" value="PST83974.1"/>
    <property type="molecule type" value="Genomic_DNA"/>
</dbReference>
<gene>
    <name evidence="1" type="ORF">C7T94_04335</name>
</gene>
<dbReference type="AlphaFoldDB" id="A0A2T3HNE9"/>
<comment type="caution">
    <text evidence="1">The sequence shown here is derived from an EMBL/GenBank/DDBJ whole genome shotgun (WGS) entry which is preliminary data.</text>
</comment>
<sequence>MSVVITGFLAPAPSKKLGSWHNRMSLDRPKRVSLRRTEDQLQVCLSGAGRGDNRINESRITDRLTERAALQIKRLRSLFYAPSLVGAVCSSPCHVRTSPGGRPSGSRNTFCVKFAFSKNSK</sequence>
<reference evidence="1 2" key="1">
    <citation type="submission" date="2018-03" db="EMBL/GenBank/DDBJ databases">
        <authorList>
            <person name="Keele B.F."/>
        </authorList>
    </citation>
    <scope>NUCLEOTIDE SEQUENCE [LARGE SCALE GENOMIC DNA]</scope>
    <source>
        <strain evidence="1 2">YL28-9</strain>
    </source>
</reference>